<dbReference type="InterPro" id="IPR000276">
    <property type="entry name" value="GPCR_Rhodpsn"/>
</dbReference>
<dbReference type="Gene3D" id="1.20.1070.10">
    <property type="entry name" value="Rhodopsin 7-helix transmembrane proteins"/>
    <property type="match status" value="1"/>
</dbReference>
<reference evidence="5" key="2">
    <citation type="submission" date="2022-06" db="UniProtKB">
        <authorList>
            <consortium name="EnsemblMetazoa"/>
        </authorList>
    </citation>
    <scope>IDENTIFICATION</scope>
    <source>
        <strain evidence="5">PS312</strain>
    </source>
</reference>
<keyword evidence="6" id="KW-1185">Reference proteome</keyword>
<dbReference type="Pfam" id="PF10320">
    <property type="entry name" value="7TM_GPCR_Srsx"/>
    <property type="match status" value="1"/>
</dbReference>
<evidence type="ECO:0000256" key="1">
    <source>
        <dbReference type="ARBA" id="ARBA00004370"/>
    </source>
</evidence>
<evidence type="ECO:0000256" key="3">
    <source>
        <dbReference type="ARBA" id="ARBA00022989"/>
    </source>
</evidence>
<sequence>LIIPIMLNLSASQWVVARIVYGMLASCAFAGVCSNLALALVSYRTPSLRSSCDILIGLCALLDGIHQFGPLIQFQVLFGDGEIDNFTCSMLQLLPEMTLFGECACVLSIGIERLTAVVYFAWILVFSFYPAYLMIAYFEPGRHICSVPAPFHGDSGEKWVRALTAVNSTTAVTYCVVAVAISKRAGVSPAMRQAFRCVFIVMVVDVGGWALCNGFLTIAFALDVSAETQFILLWVAGIFVNFGLAAKASIYYTVSSEYRLAFKSLFYRLVGKTMITRNKSTAPVKKQLRMSSWTFSA</sequence>
<dbReference type="PANTHER" id="PTHR23360:SF5">
    <property type="entry name" value="G-PROTEIN COUPLED RECEPTORS FAMILY 1 PROFILE DOMAIN-CONTAINING PROTEIN"/>
    <property type="match status" value="1"/>
</dbReference>
<evidence type="ECO:0000256" key="4">
    <source>
        <dbReference type="ARBA" id="ARBA00023136"/>
    </source>
</evidence>
<dbReference type="OrthoDB" id="5820127at2759"/>
<dbReference type="AlphaFoldDB" id="A0A2A6CJM6"/>
<evidence type="ECO:0000313" key="6">
    <source>
        <dbReference type="Proteomes" id="UP000005239"/>
    </source>
</evidence>
<keyword evidence="3" id="KW-1133">Transmembrane helix</keyword>
<dbReference type="SMART" id="SM01381">
    <property type="entry name" value="7TM_GPCR_Srsx"/>
    <property type="match status" value="1"/>
</dbReference>
<gene>
    <name evidence="5" type="primary">WBGene00098603</name>
</gene>
<protein>
    <submittedName>
        <fullName evidence="5">G protein-coupled receptor</fullName>
    </submittedName>
</protein>
<accession>A0A2A6CJM6</accession>
<dbReference type="InterPro" id="IPR047130">
    <property type="entry name" value="7TM_GPCR_Srsx_nematod"/>
</dbReference>
<organism evidence="5 6">
    <name type="scientific">Pristionchus pacificus</name>
    <name type="common">Parasitic nematode worm</name>
    <dbReference type="NCBI Taxonomy" id="54126"/>
    <lineage>
        <taxon>Eukaryota</taxon>
        <taxon>Metazoa</taxon>
        <taxon>Ecdysozoa</taxon>
        <taxon>Nematoda</taxon>
        <taxon>Chromadorea</taxon>
        <taxon>Rhabditida</taxon>
        <taxon>Rhabditina</taxon>
        <taxon>Diplogasteromorpha</taxon>
        <taxon>Diplogasteroidea</taxon>
        <taxon>Neodiplogasteridae</taxon>
        <taxon>Pristionchus</taxon>
    </lineage>
</organism>
<accession>A0A8R1U8U1</accession>
<dbReference type="GO" id="GO:0004930">
    <property type="term" value="F:G protein-coupled receptor activity"/>
    <property type="evidence" value="ECO:0007669"/>
    <property type="project" value="InterPro"/>
</dbReference>
<evidence type="ECO:0000313" key="5">
    <source>
        <dbReference type="EnsemblMetazoa" id="PPA09049.1"/>
    </source>
</evidence>
<dbReference type="EnsemblMetazoa" id="PPA09049.1">
    <property type="protein sequence ID" value="PPA09049.1"/>
    <property type="gene ID" value="WBGene00098603"/>
</dbReference>
<keyword evidence="2" id="KW-0812">Transmembrane</keyword>
<reference evidence="6" key="1">
    <citation type="journal article" date="2008" name="Nat. Genet.">
        <title>The Pristionchus pacificus genome provides a unique perspective on nematode lifestyle and parasitism.</title>
        <authorList>
            <person name="Dieterich C."/>
            <person name="Clifton S.W."/>
            <person name="Schuster L.N."/>
            <person name="Chinwalla A."/>
            <person name="Delehaunty K."/>
            <person name="Dinkelacker I."/>
            <person name="Fulton L."/>
            <person name="Fulton R."/>
            <person name="Godfrey J."/>
            <person name="Minx P."/>
            <person name="Mitreva M."/>
            <person name="Roeseler W."/>
            <person name="Tian H."/>
            <person name="Witte H."/>
            <person name="Yang S.P."/>
            <person name="Wilson R.K."/>
            <person name="Sommer R.J."/>
        </authorList>
    </citation>
    <scope>NUCLEOTIDE SEQUENCE [LARGE SCALE GENOMIC DNA]</scope>
    <source>
        <strain evidence="6">PS312</strain>
    </source>
</reference>
<dbReference type="Proteomes" id="UP000005239">
    <property type="component" value="Unassembled WGS sequence"/>
</dbReference>
<proteinExistence type="predicted"/>
<dbReference type="InterPro" id="IPR019424">
    <property type="entry name" value="7TM_GPCR_Srsx"/>
</dbReference>
<name>A0A2A6CJM6_PRIPA</name>
<dbReference type="GO" id="GO:0016020">
    <property type="term" value="C:membrane"/>
    <property type="evidence" value="ECO:0007669"/>
    <property type="project" value="UniProtKB-SubCell"/>
</dbReference>
<dbReference type="PANTHER" id="PTHR23360">
    <property type="entry name" value="G-PROTEIN COUPLED RECEPTORS FAMILY 1 PROFILE DOMAIN-CONTAINING PROTEIN-RELATED"/>
    <property type="match status" value="1"/>
</dbReference>
<evidence type="ECO:0000256" key="2">
    <source>
        <dbReference type="ARBA" id="ARBA00022692"/>
    </source>
</evidence>
<keyword evidence="4" id="KW-0472">Membrane</keyword>
<comment type="subcellular location">
    <subcellularLocation>
        <location evidence="1">Membrane</location>
    </subcellularLocation>
</comment>
<dbReference type="SUPFAM" id="SSF81321">
    <property type="entry name" value="Family A G protein-coupled receptor-like"/>
    <property type="match status" value="1"/>
</dbReference>